<dbReference type="GO" id="GO:0004386">
    <property type="term" value="F:helicase activity"/>
    <property type="evidence" value="ECO:0007669"/>
    <property type="project" value="UniProtKB-KW"/>
</dbReference>
<organism evidence="7 8">
    <name type="scientific">Longibaculum muris</name>
    <dbReference type="NCBI Taxonomy" id="1796628"/>
    <lineage>
        <taxon>Bacteria</taxon>
        <taxon>Bacillati</taxon>
        <taxon>Bacillota</taxon>
        <taxon>Erysipelotrichia</taxon>
        <taxon>Erysipelotrichales</taxon>
        <taxon>Coprobacillaceae</taxon>
        <taxon>Longibaculum</taxon>
    </lineage>
</organism>
<dbReference type="InterPro" id="IPR013663">
    <property type="entry name" value="Helicase_SWF/SNF/SWI_bac"/>
</dbReference>
<dbReference type="GO" id="GO:0008270">
    <property type="term" value="F:zinc ion binding"/>
    <property type="evidence" value="ECO:0007669"/>
    <property type="project" value="UniProtKB-KW"/>
</dbReference>
<dbReference type="CDD" id="cd18012">
    <property type="entry name" value="DEXQc_arch_SWI2_SNF2"/>
    <property type="match status" value="1"/>
</dbReference>
<reference evidence="7 8" key="1">
    <citation type="submission" date="2019-03" db="EMBL/GenBank/DDBJ databases">
        <title>Genomic Encyclopedia of Type Strains, Phase IV (KMG-IV): sequencing the most valuable type-strain genomes for metagenomic binning, comparative biology and taxonomic classification.</title>
        <authorList>
            <person name="Goeker M."/>
        </authorList>
    </citation>
    <scope>NUCLEOTIDE SEQUENCE [LARGE SCALE GENOMIC DNA]</scope>
    <source>
        <strain evidence="7 8">DSM 29487</strain>
    </source>
</reference>
<evidence type="ECO:0000256" key="2">
    <source>
        <dbReference type="PROSITE-ProRule" id="PRU00325"/>
    </source>
</evidence>
<comment type="caution">
    <text evidence="7">The sequence shown here is derived from an EMBL/GenBank/DDBJ whole genome shotgun (WGS) entry which is preliminary data.</text>
</comment>
<keyword evidence="2" id="KW-0862">Zinc</keyword>
<dbReference type="SMART" id="SM00487">
    <property type="entry name" value="DEXDc"/>
    <property type="match status" value="1"/>
</dbReference>
<dbReference type="FunFam" id="3.40.50.10810:FF:000054">
    <property type="entry name" value="Helicase, Snf2 family"/>
    <property type="match status" value="1"/>
</dbReference>
<dbReference type="Gene3D" id="3.40.50.300">
    <property type="entry name" value="P-loop containing nucleotide triphosphate hydrolases"/>
    <property type="match status" value="1"/>
</dbReference>
<gene>
    <name evidence="7" type="ORF">EDD60_101183</name>
</gene>
<dbReference type="AlphaFoldDB" id="A0A4R3Z8G6"/>
<dbReference type="InterPro" id="IPR038718">
    <property type="entry name" value="SNF2-like_sf"/>
</dbReference>
<dbReference type="PROSITE" id="PS50966">
    <property type="entry name" value="ZF_SWIM"/>
    <property type="match status" value="1"/>
</dbReference>
<dbReference type="InterPro" id="IPR049730">
    <property type="entry name" value="SNF2/RAD54-like_C"/>
</dbReference>
<dbReference type="Pfam" id="PF08455">
    <property type="entry name" value="SNF2_assoc"/>
    <property type="match status" value="1"/>
</dbReference>
<dbReference type="Pfam" id="PF00176">
    <property type="entry name" value="SNF2-rel_dom"/>
    <property type="match status" value="1"/>
</dbReference>
<dbReference type="SUPFAM" id="SSF52540">
    <property type="entry name" value="P-loop containing nucleoside triphosphate hydrolases"/>
    <property type="match status" value="2"/>
</dbReference>
<dbReference type="CDD" id="cd18793">
    <property type="entry name" value="SF2_C_SNF"/>
    <property type="match status" value="1"/>
</dbReference>
<keyword evidence="7" id="KW-0547">Nucleotide-binding</keyword>
<dbReference type="SMART" id="SM00490">
    <property type="entry name" value="HELICc"/>
    <property type="match status" value="1"/>
</dbReference>
<keyword evidence="7" id="KW-0067">ATP-binding</keyword>
<dbReference type="EMBL" id="SMCQ01000001">
    <property type="protein sequence ID" value="TCW02879.1"/>
    <property type="molecule type" value="Genomic_DNA"/>
</dbReference>
<dbReference type="PANTHER" id="PTHR10799">
    <property type="entry name" value="SNF2/RAD54 HELICASE FAMILY"/>
    <property type="match status" value="1"/>
</dbReference>
<feature type="domain" description="SWIM-type" evidence="4">
    <location>
        <begin position="59"/>
        <end position="93"/>
    </location>
</feature>
<feature type="domain" description="Helicase ATP-binding" evidence="5">
    <location>
        <begin position="623"/>
        <end position="781"/>
    </location>
</feature>
<protein>
    <submittedName>
        <fullName evidence="7">SNF2 family DNA or RNA helicase</fullName>
    </submittedName>
</protein>
<dbReference type="Gene3D" id="3.40.50.10810">
    <property type="entry name" value="Tandem AAA-ATPase domain"/>
    <property type="match status" value="1"/>
</dbReference>
<evidence type="ECO:0000256" key="1">
    <source>
        <dbReference type="ARBA" id="ARBA00022801"/>
    </source>
</evidence>
<keyword evidence="1" id="KW-0378">Hydrolase</keyword>
<evidence type="ECO:0000313" key="7">
    <source>
        <dbReference type="EMBL" id="TCW02879.1"/>
    </source>
</evidence>
<dbReference type="GO" id="GO:0016787">
    <property type="term" value="F:hydrolase activity"/>
    <property type="evidence" value="ECO:0007669"/>
    <property type="project" value="UniProtKB-KW"/>
</dbReference>
<keyword evidence="7" id="KW-0347">Helicase</keyword>
<dbReference type="Pfam" id="PF00271">
    <property type="entry name" value="Helicase_C"/>
    <property type="match status" value="1"/>
</dbReference>
<name>A0A4R3Z8G6_9FIRM</name>
<feature type="coiled-coil region" evidence="3">
    <location>
        <begin position="498"/>
        <end position="525"/>
    </location>
</feature>
<feature type="domain" description="Helicase C-terminal" evidence="6">
    <location>
        <begin position="904"/>
        <end position="1063"/>
    </location>
</feature>
<evidence type="ECO:0000259" key="4">
    <source>
        <dbReference type="PROSITE" id="PS50966"/>
    </source>
</evidence>
<dbReference type="InterPro" id="IPR000330">
    <property type="entry name" value="SNF2_N"/>
</dbReference>
<keyword evidence="2" id="KW-0863">Zinc-finger</keyword>
<dbReference type="PROSITE" id="PS51194">
    <property type="entry name" value="HELICASE_CTER"/>
    <property type="match status" value="1"/>
</dbReference>
<dbReference type="InterPro" id="IPR001650">
    <property type="entry name" value="Helicase_C-like"/>
</dbReference>
<dbReference type="InterPro" id="IPR007527">
    <property type="entry name" value="Znf_SWIM"/>
</dbReference>
<sequence>MHIQDREIRRIVDDEKEYRYGRFIDIRSQLERMTISLDENNGCYRVNARIAQENERFIVSIKISHNGDIIQATCSCGMHGHCRHIAAILFYLRKLDVQSFPYFYEMNNEASKAKKLEEIERQRKERILSKKQQESLDLITLYKDQLLRESLIPLSSKQYRVKVFVQRKKDMLLMVLKVMNDEQGYVVKNIETFLNAIVHHDSIKYGKNFEFIHSEDAFDDDSLDIIAFVRKCFLKNQLLQNGVIRALIMSDEHLDEFYHLMNNLPSSYCDIAFDKKEYRIPLEITTQDKNYVLDFKDYQEFDQVMMTSHGMYTLQDDILYQYDFHEPTKVMTFIRKLLETRGGLYVPKESLMDFYKYILVDLMDDIELKTTLFDDYRQENLINLYGDMTSDDQICIQLEYIYDDGIAYGFDENNVHKSKEADLIEDYLRPYIEDIEDHVIYLQYDHEFAYQFMKEGLPYLSTYCQIYVTDALKGLSQSQAMHIQVGVHINHGLLSMNIESVDVQKEELMDILKAYKKKRKFYKLKNGKIVSLENKEFKELDELTSTLQLKSQDIVNGVVEIPAYRLFELDQFMNQESSIQYSRSEEFKKWTNELVESPRSFDIPDQYTDILREYQVDGYQWLRLMEHYGFGGILADDMGLGKTLQMIVYLESVKSQGTHMVVTPASLLLNWQDEIEKFAAHMKVLCIYGQRPVREKLIAQISDYDVVITSYDYLRRDIELYDNIEFHTVVIDEAQYIKNPKTRNAMSVKKLKAKQRFALTGTPIENSLAELWSIFDFLMPHYLYHYAYFLDNFERPIVKEHDEDKQEKLKQMISPFVLRRNKKDVLKELPDKIEQTLYLRFNEDEEKLYLANLVQVNKSLQEKLNMNQLGRIDILAMLTRLRQLCQDSRLLYDITEEPSSKLKGCMELIHSLEENHKKILLFSSFTSVLHLIEDQCHKEHISYYLLDGSTPKEKRKEMVDQFQKDDTTLFLISLKAGGSGLNLTSAQAVIHFDPWWNMSAKNQATDRAHRIGQKESVQVFSLIMKDSIEEKIMELQKQKKNLADTFVEGNHGEISTMSIDDMKALFEIS</sequence>
<dbReference type="Proteomes" id="UP000295515">
    <property type="component" value="Unassembled WGS sequence"/>
</dbReference>
<dbReference type="GeneID" id="98914008"/>
<dbReference type="Pfam" id="PF04434">
    <property type="entry name" value="SWIM"/>
    <property type="match status" value="1"/>
</dbReference>
<dbReference type="PROSITE" id="PS51192">
    <property type="entry name" value="HELICASE_ATP_BIND_1"/>
    <property type="match status" value="1"/>
</dbReference>
<keyword evidence="3" id="KW-0175">Coiled coil</keyword>
<proteinExistence type="predicted"/>
<evidence type="ECO:0000259" key="6">
    <source>
        <dbReference type="PROSITE" id="PS51194"/>
    </source>
</evidence>
<accession>A0A4R3Z8G6</accession>
<keyword evidence="2" id="KW-0479">Metal-binding</keyword>
<dbReference type="RefSeq" id="WP_066445577.1">
    <property type="nucleotide sequence ID" value="NZ_JANKBF010000002.1"/>
</dbReference>
<dbReference type="InterPro" id="IPR027417">
    <property type="entry name" value="P-loop_NTPase"/>
</dbReference>
<keyword evidence="8" id="KW-1185">Reference proteome</keyword>
<dbReference type="InterPro" id="IPR014001">
    <property type="entry name" value="Helicase_ATP-bd"/>
</dbReference>
<evidence type="ECO:0000256" key="3">
    <source>
        <dbReference type="SAM" id="Coils"/>
    </source>
</evidence>
<evidence type="ECO:0000259" key="5">
    <source>
        <dbReference type="PROSITE" id="PS51192"/>
    </source>
</evidence>
<dbReference type="GO" id="GO:0005524">
    <property type="term" value="F:ATP binding"/>
    <property type="evidence" value="ECO:0007669"/>
    <property type="project" value="InterPro"/>
</dbReference>
<evidence type="ECO:0000313" key="8">
    <source>
        <dbReference type="Proteomes" id="UP000295515"/>
    </source>
</evidence>